<dbReference type="InterPro" id="IPR023137">
    <property type="entry name" value="BrxA_sf"/>
</dbReference>
<evidence type="ECO:0000313" key="1">
    <source>
        <dbReference type="EMBL" id="KLD98054.1"/>
    </source>
</evidence>
<name>A0A0G9JWP8_9BACT</name>
<evidence type="ECO:0000313" key="2">
    <source>
        <dbReference type="Proteomes" id="UP000035514"/>
    </source>
</evidence>
<organism evidence="1 2">
    <name type="scientific">Aliarcobacter butzleri L348</name>
    <dbReference type="NCBI Taxonomy" id="1447256"/>
    <lineage>
        <taxon>Bacteria</taxon>
        <taxon>Pseudomonadati</taxon>
        <taxon>Campylobacterota</taxon>
        <taxon>Epsilonproteobacteria</taxon>
        <taxon>Campylobacterales</taxon>
        <taxon>Arcobacteraceae</taxon>
        <taxon>Aliarcobacter</taxon>
    </lineage>
</organism>
<evidence type="ECO:0008006" key="3">
    <source>
        <dbReference type="Google" id="ProtNLM"/>
    </source>
</evidence>
<dbReference type="Gene3D" id="1.10.3540.10">
    <property type="entry name" value="uncharacterized protein from magnetospirillum magneticum domain"/>
    <property type="match status" value="1"/>
</dbReference>
<dbReference type="RefSeq" id="WP_046997140.1">
    <property type="nucleotide sequence ID" value="NZ_JAIQ01000134.1"/>
</dbReference>
<sequence length="251" mass="29448">MKYNTDINIIGSIPDYELIYKAIELFSANNEDLENLIIKDNQFDFRTEKSRKRFLAGVYSAFLDFKSDKHKELLINLFKTDLSMTCKQMILFWQFISTNQLFFEITRDVFIKSYFSGRVSLPKDDVVAYIKELISKNQDLKDAWSQITIETIASKYLTILKKLDLVQGTNKKSFKHIQLSNEELLIFIYLVKTLEPDNPNVLNSDFLTFSFISKDSFLNRVKQLAKKDLFEMSFNGEQLKIEINKPYQGMN</sequence>
<dbReference type="Proteomes" id="UP000035514">
    <property type="component" value="Unassembled WGS sequence"/>
</dbReference>
<dbReference type="EMBL" id="JAIQ01000134">
    <property type="protein sequence ID" value="KLD98054.1"/>
    <property type="molecule type" value="Genomic_DNA"/>
</dbReference>
<protein>
    <recommendedName>
        <fullName evidence="3">DUF1819 domain-containing protein</fullName>
    </recommendedName>
</protein>
<dbReference type="InterPro" id="IPR014948">
    <property type="entry name" value="BrxA"/>
</dbReference>
<dbReference type="Pfam" id="PF08849">
    <property type="entry name" value="BrxA"/>
    <property type="match status" value="1"/>
</dbReference>
<dbReference type="PATRIC" id="fig|1447256.3.peg.1947"/>
<comment type="caution">
    <text evidence="1">The sequence shown here is derived from an EMBL/GenBank/DDBJ whole genome shotgun (WGS) entry which is preliminary data.</text>
</comment>
<accession>A0A0G9JWP8</accession>
<gene>
    <name evidence="1" type="ORF">AA20_09965</name>
</gene>
<proteinExistence type="predicted"/>
<dbReference type="AlphaFoldDB" id="A0A0G9JWP8"/>
<reference evidence="1 2" key="1">
    <citation type="submission" date="2014-01" db="EMBL/GenBank/DDBJ databases">
        <title>Development of a Comparative Genomic Fingerprinting Assay for High Resolution Genotyping of Arcobacter butzleri.</title>
        <authorList>
            <person name="Webb A.L."/>
            <person name="Inglis G.D."/>
            <person name="Kruczkiewicz P."/>
            <person name="Selinger L.B."/>
            <person name="Taboada E.N."/>
        </authorList>
    </citation>
    <scope>NUCLEOTIDE SEQUENCE [LARGE SCALE GENOMIC DNA]</scope>
    <source>
        <strain evidence="1 2">L348</strain>
    </source>
</reference>